<dbReference type="InterPro" id="IPR013083">
    <property type="entry name" value="Znf_RING/FYVE/PHD"/>
</dbReference>
<evidence type="ECO:0000313" key="7">
    <source>
        <dbReference type="EMBL" id="EER16179.1"/>
    </source>
</evidence>
<keyword evidence="5" id="KW-0472">Membrane</keyword>
<evidence type="ECO:0000259" key="6">
    <source>
        <dbReference type="PROSITE" id="PS50089"/>
    </source>
</evidence>
<dbReference type="Pfam" id="PF13639">
    <property type="entry name" value="zf-RING_2"/>
    <property type="match status" value="1"/>
</dbReference>
<dbReference type="PROSITE" id="PS50089">
    <property type="entry name" value="ZF_RING_2"/>
    <property type="match status" value="1"/>
</dbReference>
<evidence type="ECO:0000256" key="3">
    <source>
        <dbReference type="ARBA" id="ARBA00022833"/>
    </source>
</evidence>
<protein>
    <recommendedName>
        <fullName evidence="6">RING-type domain-containing protein</fullName>
    </recommendedName>
</protein>
<accession>C5KHW7</accession>
<dbReference type="AlphaFoldDB" id="C5KHW7"/>
<dbReference type="CDD" id="cd16448">
    <property type="entry name" value="RING-H2"/>
    <property type="match status" value="1"/>
</dbReference>
<dbReference type="GO" id="GO:0008270">
    <property type="term" value="F:zinc ion binding"/>
    <property type="evidence" value="ECO:0007669"/>
    <property type="project" value="UniProtKB-KW"/>
</dbReference>
<keyword evidence="5" id="KW-1133">Transmembrane helix</keyword>
<dbReference type="OrthoDB" id="21204at2759"/>
<keyword evidence="2 4" id="KW-0863">Zinc-finger</keyword>
<dbReference type="InParanoid" id="C5KHW7"/>
<dbReference type="GO" id="GO:0061630">
    <property type="term" value="F:ubiquitin protein ligase activity"/>
    <property type="evidence" value="ECO:0007669"/>
    <property type="project" value="TreeGrafter"/>
</dbReference>
<evidence type="ECO:0000256" key="5">
    <source>
        <dbReference type="SAM" id="Phobius"/>
    </source>
</evidence>
<feature type="transmembrane region" description="Helical" evidence="5">
    <location>
        <begin position="26"/>
        <end position="50"/>
    </location>
</feature>
<dbReference type="GO" id="GO:0016567">
    <property type="term" value="P:protein ubiquitination"/>
    <property type="evidence" value="ECO:0007669"/>
    <property type="project" value="TreeGrafter"/>
</dbReference>
<reference evidence="7 8" key="1">
    <citation type="submission" date="2008-07" db="EMBL/GenBank/DDBJ databases">
        <authorList>
            <person name="El-Sayed N."/>
            <person name="Caler E."/>
            <person name="Inman J."/>
            <person name="Amedeo P."/>
            <person name="Hass B."/>
            <person name="Wortman J."/>
        </authorList>
    </citation>
    <scope>NUCLEOTIDE SEQUENCE [LARGE SCALE GENOMIC DNA]</scope>
    <source>
        <strain evidence="8">ATCC 50983 / TXsc</strain>
    </source>
</reference>
<dbReference type="RefSeq" id="XP_002784383.1">
    <property type="nucleotide sequence ID" value="XM_002784337.1"/>
</dbReference>
<keyword evidence="1" id="KW-0479">Metal-binding</keyword>
<dbReference type="Gene3D" id="3.30.40.10">
    <property type="entry name" value="Zinc/RING finger domain, C3HC4 (zinc finger)"/>
    <property type="match status" value="1"/>
</dbReference>
<evidence type="ECO:0000313" key="8">
    <source>
        <dbReference type="Proteomes" id="UP000007800"/>
    </source>
</evidence>
<keyword evidence="3" id="KW-0862">Zinc</keyword>
<dbReference type="PANTHER" id="PTHR45969">
    <property type="entry name" value="RING ZINC FINGER PROTEIN-RELATED"/>
    <property type="match status" value="1"/>
</dbReference>
<evidence type="ECO:0000256" key="1">
    <source>
        <dbReference type="ARBA" id="ARBA00022723"/>
    </source>
</evidence>
<evidence type="ECO:0000256" key="2">
    <source>
        <dbReference type="ARBA" id="ARBA00022771"/>
    </source>
</evidence>
<gene>
    <name evidence="7" type="ORF">Pmar_PMAR003642</name>
</gene>
<dbReference type="PANTHER" id="PTHR45969:SF69">
    <property type="entry name" value="FINGER DOMAIN PROTEIN, PUTATIVE (AFU_ORTHOLOGUE AFUA_3G12190)-RELATED"/>
    <property type="match status" value="1"/>
</dbReference>
<dbReference type="SUPFAM" id="SSF57850">
    <property type="entry name" value="RING/U-box"/>
    <property type="match status" value="1"/>
</dbReference>
<dbReference type="SMART" id="SM00184">
    <property type="entry name" value="RING"/>
    <property type="match status" value="1"/>
</dbReference>
<dbReference type="GeneID" id="9061317"/>
<dbReference type="InterPro" id="IPR001841">
    <property type="entry name" value="Znf_RING"/>
</dbReference>
<evidence type="ECO:0000256" key="4">
    <source>
        <dbReference type="PROSITE-ProRule" id="PRU00175"/>
    </source>
</evidence>
<feature type="domain" description="RING-type" evidence="6">
    <location>
        <begin position="170"/>
        <end position="213"/>
    </location>
</feature>
<dbReference type="Proteomes" id="UP000007800">
    <property type="component" value="Unassembled WGS sequence"/>
</dbReference>
<name>C5KHW7_PERM5</name>
<dbReference type="EMBL" id="GG673069">
    <property type="protein sequence ID" value="EER16179.1"/>
    <property type="molecule type" value="Genomic_DNA"/>
</dbReference>
<organism evidence="8">
    <name type="scientific">Perkinsus marinus (strain ATCC 50983 / TXsc)</name>
    <dbReference type="NCBI Taxonomy" id="423536"/>
    <lineage>
        <taxon>Eukaryota</taxon>
        <taxon>Sar</taxon>
        <taxon>Alveolata</taxon>
        <taxon>Perkinsozoa</taxon>
        <taxon>Perkinsea</taxon>
        <taxon>Perkinsida</taxon>
        <taxon>Perkinsidae</taxon>
        <taxon>Perkinsus</taxon>
    </lineage>
</organism>
<sequence>MNITTTLAPAVTSTLEDSQPPETHKILYIIIAAVGSIVVMGSVFLLRLYWSRSSARGASWNEEYQDPATKRRRRLKSLVEEKTLRAEYKDYKLLQRRRMSTMVSSLDEGSFDETSAEAEPVSTAKDSHNHISSVLSMLHLNRESTSSDDDDDAQQLYPAWKMHAETATDCAVCLGEYKPDDPVCELECGHVFHEDCLFKWFLRSDNVQCPLCRYDLEDESSPVPSPALPVNRLQSEDRSLVGFSRSPLNNV</sequence>
<keyword evidence="5" id="KW-0812">Transmembrane</keyword>
<keyword evidence="8" id="KW-1185">Reference proteome</keyword>
<proteinExistence type="predicted"/>